<dbReference type="Pfam" id="PF02625">
    <property type="entry name" value="XdhC_CoxI"/>
    <property type="match status" value="1"/>
</dbReference>
<dbReference type="EMBL" id="SACR01000002">
    <property type="protein sequence ID" value="RVU47211.1"/>
    <property type="molecule type" value="Genomic_DNA"/>
</dbReference>
<comment type="caution">
    <text evidence="3">The sequence shown here is derived from an EMBL/GenBank/DDBJ whole genome shotgun (WGS) entry which is preliminary data.</text>
</comment>
<gene>
    <name evidence="3" type="primary">xdhC</name>
    <name evidence="3" type="ORF">EOE66_05495</name>
</gene>
<dbReference type="AlphaFoldDB" id="A0A437RKA0"/>
<evidence type="ECO:0000313" key="3">
    <source>
        <dbReference type="EMBL" id="RVU47211.1"/>
    </source>
</evidence>
<dbReference type="RefSeq" id="WP_128227678.1">
    <property type="nucleotide sequence ID" value="NZ_SACR01000002.1"/>
</dbReference>
<organism evidence="3 4">
    <name type="scientific">Rubrivivax rivuli</name>
    <dbReference type="NCBI Taxonomy" id="1862385"/>
    <lineage>
        <taxon>Bacteria</taxon>
        <taxon>Pseudomonadati</taxon>
        <taxon>Pseudomonadota</taxon>
        <taxon>Betaproteobacteria</taxon>
        <taxon>Burkholderiales</taxon>
        <taxon>Sphaerotilaceae</taxon>
        <taxon>Rubrivivax</taxon>
    </lineage>
</organism>
<accession>A0A437RKA0</accession>
<feature type="domain" description="XdhC- CoxI" evidence="1">
    <location>
        <begin position="11"/>
        <end position="72"/>
    </location>
</feature>
<evidence type="ECO:0000259" key="2">
    <source>
        <dbReference type="Pfam" id="PF13478"/>
    </source>
</evidence>
<dbReference type="Pfam" id="PF13478">
    <property type="entry name" value="XdhC_C"/>
    <property type="match status" value="1"/>
</dbReference>
<feature type="domain" description="XdhC Rossmann" evidence="2">
    <location>
        <begin position="115"/>
        <end position="258"/>
    </location>
</feature>
<proteinExistence type="predicted"/>
<dbReference type="NCBIfam" id="TIGR02964">
    <property type="entry name" value="xanthine_xdhC"/>
    <property type="match status" value="1"/>
</dbReference>
<evidence type="ECO:0000259" key="1">
    <source>
        <dbReference type="Pfam" id="PF02625"/>
    </source>
</evidence>
<dbReference type="Gene3D" id="3.40.50.720">
    <property type="entry name" value="NAD(P)-binding Rossmann-like Domain"/>
    <property type="match status" value="1"/>
</dbReference>
<evidence type="ECO:0000313" key="4">
    <source>
        <dbReference type="Proteomes" id="UP000285575"/>
    </source>
</evidence>
<keyword evidence="4" id="KW-1185">Reference proteome</keyword>
<dbReference type="InterPro" id="IPR014308">
    <property type="entry name" value="Xanthine_DH_XdhC"/>
</dbReference>
<dbReference type="PANTHER" id="PTHR30388">
    <property type="entry name" value="ALDEHYDE OXIDOREDUCTASE MOLYBDENUM COFACTOR ASSEMBLY PROTEIN"/>
    <property type="match status" value="1"/>
</dbReference>
<dbReference type="InterPro" id="IPR052698">
    <property type="entry name" value="MoCofactor_Util/Proc"/>
</dbReference>
<dbReference type="InterPro" id="IPR027051">
    <property type="entry name" value="XdhC_Rossmann_dom"/>
</dbReference>
<dbReference type="PANTHER" id="PTHR30388:SF6">
    <property type="entry name" value="XANTHINE DEHYDROGENASE SUBUNIT A-RELATED"/>
    <property type="match status" value="1"/>
</dbReference>
<dbReference type="Proteomes" id="UP000285575">
    <property type="component" value="Unassembled WGS sequence"/>
</dbReference>
<reference evidence="3 4" key="1">
    <citation type="submission" date="2019-01" db="EMBL/GenBank/DDBJ databases">
        <authorList>
            <person name="Chen W.-M."/>
        </authorList>
    </citation>
    <scope>NUCLEOTIDE SEQUENCE [LARGE SCALE GENOMIC DNA]</scope>
    <source>
        <strain evidence="3 4">KYPY4</strain>
    </source>
</reference>
<dbReference type="OrthoDB" id="61481at2"/>
<protein>
    <submittedName>
        <fullName evidence="3">Xanthine dehydrogenase accessory protein XdhC</fullName>
    </submittedName>
</protein>
<sequence>MLDLRSLALQWQAAGRPAVVVSVGATQGSVPRESGTRLLVAADEVLGTIGGGHLELQAIADARALLSSGGAAFEQRIALGPSLGQCCGGALTLHFAPLAQDEPAAWQGEHPRFFLQLYGAGHVGRAIVKLLADLPCRVQWVDERESEFPPGPLPPHIESVCVDPVQAEVAAAPPGAFFLVLTHSHALDLALAEAILARGDAAWFGLIGSKTKRARFEHRLLARGFAPEAVGRMVCPIGLPGLAGKQPEVLAVSVVAQLLLAAPPP</sequence>
<name>A0A437RKA0_9BURK</name>
<dbReference type="InterPro" id="IPR003777">
    <property type="entry name" value="XdhC_CoxI"/>
</dbReference>